<comment type="function">
    <text evidence="1">Introduces a single-strand break via transesterification at a target site in duplex DNA. Releases the supercoiling and torsional tension of DNA introduced during the DNA replication and transcription by transiently cleaving and rejoining one strand of the DNA duplex. The scissile phosphodiester is attacked by the catalytic tyrosine of the enzyme, resulting in the formation of a DNA-(5'-phosphotyrosyl)-enzyme intermediate and the expulsion of a 3'-OH DNA strand.</text>
</comment>
<dbReference type="PANTHER" id="PTHR11390:SF20">
    <property type="entry name" value="DNA TOPOISOMERASE 3-BETA-1"/>
    <property type="match status" value="1"/>
</dbReference>
<keyword evidence="1" id="KW-0799">Topoisomerase</keyword>
<reference evidence="4" key="1">
    <citation type="journal article" date="2016" name="Nat. Commun.">
        <title>The Gonium pectorale genome demonstrates co-option of cell cycle regulation during the evolution of multicellularity.</title>
        <authorList>
            <person name="Hanschen E.R."/>
            <person name="Marriage T.N."/>
            <person name="Ferris P.J."/>
            <person name="Hamaji T."/>
            <person name="Toyoda A."/>
            <person name="Fujiyama A."/>
            <person name="Neme R."/>
            <person name="Noguchi H."/>
            <person name="Minakuchi Y."/>
            <person name="Suzuki M."/>
            <person name="Kawai-Toyooka H."/>
            <person name="Smith D.R."/>
            <person name="Sparks H."/>
            <person name="Anderson J."/>
            <person name="Bakaric R."/>
            <person name="Luria V."/>
            <person name="Karger A."/>
            <person name="Kirschner M.W."/>
            <person name="Durand P.M."/>
            <person name="Michod R.E."/>
            <person name="Nozaki H."/>
            <person name="Olson B.J."/>
        </authorList>
    </citation>
    <scope>NUCLEOTIDE SEQUENCE [LARGE SCALE GENOMIC DNA]</scope>
    <source>
        <strain evidence="4">NIES-2863</strain>
    </source>
</reference>
<dbReference type="OrthoDB" id="531738at2759"/>
<dbReference type="InterPro" id="IPR009003">
    <property type="entry name" value="Peptidase_S1_PA"/>
</dbReference>
<dbReference type="InterPro" id="IPR000380">
    <property type="entry name" value="Topo_IA"/>
</dbReference>
<dbReference type="GO" id="GO:0006265">
    <property type="term" value="P:DNA topological change"/>
    <property type="evidence" value="ECO:0007669"/>
    <property type="project" value="InterPro"/>
</dbReference>
<organism evidence="3 4">
    <name type="scientific">Gonium pectorale</name>
    <name type="common">Green alga</name>
    <dbReference type="NCBI Taxonomy" id="33097"/>
    <lineage>
        <taxon>Eukaryota</taxon>
        <taxon>Viridiplantae</taxon>
        <taxon>Chlorophyta</taxon>
        <taxon>core chlorophytes</taxon>
        <taxon>Chlorophyceae</taxon>
        <taxon>CS clade</taxon>
        <taxon>Chlamydomonadales</taxon>
        <taxon>Volvocaceae</taxon>
        <taxon>Gonium</taxon>
    </lineage>
</organism>
<keyword evidence="1" id="KW-0413">Isomerase</keyword>
<dbReference type="GO" id="GO:0006310">
    <property type="term" value="P:DNA recombination"/>
    <property type="evidence" value="ECO:0007669"/>
    <property type="project" value="TreeGrafter"/>
</dbReference>
<dbReference type="EC" id="5.6.2.1" evidence="1"/>
<keyword evidence="1" id="KW-0238">DNA-binding</keyword>
<dbReference type="EMBL" id="LSYV01000012">
    <property type="protein sequence ID" value="KXZ51648.1"/>
    <property type="molecule type" value="Genomic_DNA"/>
</dbReference>
<dbReference type="STRING" id="33097.A0A150GPI4"/>
<dbReference type="GO" id="GO:0005634">
    <property type="term" value="C:nucleus"/>
    <property type="evidence" value="ECO:0007669"/>
    <property type="project" value="TreeGrafter"/>
</dbReference>
<dbReference type="Gene3D" id="3.40.50.140">
    <property type="match status" value="1"/>
</dbReference>
<comment type="catalytic activity">
    <reaction evidence="1">
        <text>ATP-independent breakage of single-stranded DNA, followed by passage and rejoining.</text>
        <dbReference type="EC" id="5.6.2.1"/>
    </reaction>
</comment>
<dbReference type="Proteomes" id="UP000075714">
    <property type="component" value="Unassembled WGS sequence"/>
</dbReference>
<feature type="compositionally biased region" description="Gly residues" evidence="2">
    <location>
        <begin position="152"/>
        <end position="163"/>
    </location>
</feature>
<dbReference type="AlphaFoldDB" id="A0A150GPI4"/>
<evidence type="ECO:0000313" key="4">
    <source>
        <dbReference type="Proteomes" id="UP000075714"/>
    </source>
</evidence>
<comment type="similarity">
    <text evidence="1">Belongs to the type IA topoisomerase family.</text>
</comment>
<comment type="caution">
    <text evidence="3">The sequence shown here is derived from an EMBL/GenBank/DDBJ whole genome shotgun (WGS) entry which is preliminary data.</text>
</comment>
<dbReference type="Gene3D" id="2.40.10.10">
    <property type="entry name" value="Trypsin-like serine proteases"/>
    <property type="match status" value="1"/>
</dbReference>
<evidence type="ECO:0000256" key="1">
    <source>
        <dbReference type="RuleBase" id="RU362092"/>
    </source>
</evidence>
<dbReference type="InterPro" id="IPR043504">
    <property type="entry name" value="Peptidase_S1_PA_chymotrypsin"/>
</dbReference>
<name>A0A150GPI4_GONPE</name>
<gene>
    <name evidence="3" type="ORF">GPECTOR_11g102</name>
</gene>
<evidence type="ECO:0000256" key="2">
    <source>
        <dbReference type="SAM" id="MobiDB-lite"/>
    </source>
</evidence>
<evidence type="ECO:0000313" key="3">
    <source>
        <dbReference type="EMBL" id="KXZ51648.1"/>
    </source>
</evidence>
<dbReference type="GO" id="GO:0003917">
    <property type="term" value="F:DNA topoisomerase type I (single strand cut, ATP-independent) activity"/>
    <property type="evidence" value="ECO:0007669"/>
    <property type="project" value="UniProtKB-EC"/>
</dbReference>
<dbReference type="Pfam" id="PF13365">
    <property type="entry name" value="Trypsin_2"/>
    <property type="match status" value="1"/>
</dbReference>
<accession>A0A150GPI4</accession>
<keyword evidence="4" id="KW-1185">Reference proteome</keyword>
<protein>
    <recommendedName>
        <fullName evidence="1">DNA topoisomerase</fullName>
        <ecNumber evidence="1">5.6.2.1</ecNumber>
    </recommendedName>
</protein>
<dbReference type="GO" id="GO:0006281">
    <property type="term" value="P:DNA repair"/>
    <property type="evidence" value="ECO:0007669"/>
    <property type="project" value="TreeGrafter"/>
</dbReference>
<feature type="region of interest" description="Disordered" evidence="2">
    <location>
        <begin position="142"/>
        <end position="163"/>
    </location>
</feature>
<dbReference type="SUPFAM" id="SSF50494">
    <property type="entry name" value="Trypsin-like serine proteases"/>
    <property type="match status" value="1"/>
</dbReference>
<sequence>MVAEKPSLSQSIAHILSEGRMASRRAALDVHEFDGRFRGQAARFKMTSIQAGRKVVPTELGITLIRGYQLIDPELCKPQWLYCNTCEEVLALPQGGTIKLYKSLVCPLDGYELLLFSLSGHDGKTFPLCPFCLRGRSRCACGHRPDSRPSGGARGRGGRGGQQGRHALLHLAPPQPRCQGGTVVLDPVSAPKWRLDCNRCNFLIYLPANLHSAKVTKDMCKALYADNFEEDVEVLRQAPNNLPDITILRGTRCAPRSLLGTGWGTGDTVYAFGFSPSLRDPGFSKGVVSCGTVGSVAITALADNGYSGGPVLSSRERLVGIMKGSLGATIMQVGITPAADLHTFLLQSGQPGLLG</sequence>
<dbReference type="PANTHER" id="PTHR11390">
    <property type="entry name" value="PROKARYOTIC DNA TOPOISOMERASE"/>
    <property type="match status" value="1"/>
</dbReference>
<proteinExistence type="inferred from homology"/>
<dbReference type="GO" id="GO:0003677">
    <property type="term" value="F:DNA binding"/>
    <property type="evidence" value="ECO:0007669"/>
    <property type="project" value="UniProtKB-KW"/>
</dbReference>